<protein>
    <submittedName>
        <fullName evidence="1">Uncharacterized protein</fullName>
    </submittedName>
</protein>
<reference evidence="1" key="1">
    <citation type="submission" date="2014-11" db="EMBL/GenBank/DDBJ databases">
        <authorList>
            <person name="Amaro Gonzalez C."/>
        </authorList>
    </citation>
    <scope>NUCLEOTIDE SEQUENCE</scope>
</reference>
<proteinExistence type="predicted"/>
<organism evidence="1">
    <name type="scientific">Anguilla anguilla</name>
    <name type="common">European freshwater eel</name>
    <name type="synonym">Muraena anguilla</name>
    <dbReference type="NCBI Taxonomy" id="7936"/>
    <lineage>
        <taxon>Eukaryota</taxon>
        <taxon>Metazoa</taxon>
        <taxon>Chordata</taxon>
        <taxon>Craniata</taxon>
        <taxon>Vertebrata</taxon>
        <taxon>Euteleostomi</taxon>
        <taxon>Actinopterygii</taxon>
        <taxon>Neopterygii</taxon>
        <taxon>Teleostei</taxon>
        <taxon>Anguilliformes</taxon>
        <taxon>Anguillidae</taxon>
        <taxon>Anguilla</taxon>
    </lineage>
</organism>
<name>A0A0E9QAD3_ANGAN</name>
<evidence type="ECO:0000313" key="1">
    <source>
        <dbReference type="EMBL" id="JAH13492.1"/>
    </source>
</evidence>
<reference evidence="1" key="2">
    <citation type="journal article" date="2015" name="Fish Shellfish Immunol.">
        <title>Early steps in the European eel (Anguilla anguilla)-Vibrio vulnificus interaction in the gills: Role of the RtxA13 toxin.</title>
        <authorList>
            <person name="Callol A."/>
            <person name="Pajuelo D."/>
            <person name="Ebbesson L."/>
            <person name="Teles M."/>
            <person name="MacKenzie S."/>
            <person name="Amaro C."/>
        </authorList>
    </citation>
    <scope>NUCLEOTIDE SEQUENCE</scope>
</reference>
<dbReference type="EMBL" id="GBXM01095085">
    <property type="protein sequence ID" value="JAH13492.1"/>
    <property type="molecule type" value="Transcribed_RNA"/>
</dbReference>
<sequence length="50" mass="5636">MVQSGKVFLLAWMVHSSMMKHSYSTFIGVIELCTLRDGRDGQEWTGSQVS</sequence>
<accession>A0A0E9QAD3</accession>
<dbReference type="AlphaFoldDB" id="A0A0E9QAD3"/>